<dbReference type="EMBL" id="JBEDUW010000002">
    <property type="protein sequence ID" value="KAK9943149.1"/>
    <property type="molecule type" value="Genomic_DNA"/>
</dbReference>
<dbReference type="AlphaFoldDB" id="A0AAW1Y2M9"/>
<feature type="compositionally biased region" description="Polar residues" evidence="1">
    <location>
        <begin position="37"/>
        <end position="68"/>
    </location>
</feature>
<name>A0AAW1Y2M9_RUBAR</name>
<sequence>MCLSSTAIETRPRSAAAQLPVLVAPAPPSVPTAQTVSFQPSHGPSSLPTTTSKPGRDLQQPSSDFDPP</sequence>
<feature type="region of interest" description="Disordered" evidence="1">
    <location>
        <begin position="26"/>
        <end position="68"/>
    </location>
</feature>
<accession>A0AAW1Y2M9</accession>
<proteinExistence type="predicted"/>
<evidence type="ECO:0008006" key="4">
    <source>
        <dbReference type="Google" id="ProtNLM"/>
    </source>
</evidence>
<organism evidence="2 3">
    <name type="scientific">Rubus argutus</name>
    <name type="common">Southern blackberry</name>
    <dbReference type="NCBI Taxonomy" id="59490"/>
    <lineage>
        <taxon>Eukaryota</taxon>
        <taxon>Viridiplantae</taxon>
        <taxon>Streptophyta</taxon>
        <taxon>Embryophyta</taxon>
        <taxon>Tracheophyta</taxon>
        <taxon>Spermatophyta</taxon>
        <taxon>Magnoliopsida</taxon>
        <taxon>eudicotyledons</taxon>
        <taxon>Gunneridae</taxon>
        <taxon>Pentapetalae</taxon>
        <taxon>rosids</taxon>
        <taxon>fabids</taxon>
        <taxon>Rosales</taxon>
        <taxon>Rosaceae</taxon>
        <taxon>Rosoideae</taxon>
        <taxon>Rosoideae incertae sedis</taxon>
        <taxon>Rubus</taxon>
    </lineage>
</organism>
<dbReference type="Proteomes" id="UP001457282">
    <property type="component" value="Unassembled WGS sequence"/>
</dbReference>
<evidence type="ECO:0000256" key="1">
    <source>
        <dbReference type="SAM" id="MobiDB-lite"/>
    </source>
</evidence>
<keyword evidence="3" id="KW-1185">Reference proteome</keyword>
<protein>
    <recommendedName>
        <fullName evidence="4">WW domain containing adaptor with coiled-coil</fullName>
    </recommendedName>
</protein>
<reference evidence="2 3" key="1">
    <citation type="journal article" date="2023" name="G3 (Bethesda)">
        <title>A chromosome-length genome assembly and annotation of blackberry (Rubus argutus, cv. 'Hillquist').</title>
        <authorList>
            <person name="Bruna T."/>
            <person name="Aryal R."/>
            <person name="Dudchenko O."/>
            <person name="Sargent D.J."/>
            <person name="Mead D."/>
            <person name="Buti M."/>
            <person name="Cavallini A."/>
            <person name="Hytonen T."/>
            <person name="Andres J."/>
            <person name="Pham M."/>
            <person name="Weisz D."/>
            <person name="Mascagni F."/>
            <person name="Usai G."/>
            <person name="Natali L."/>
            <person name="Bassil N."/>
            <person name="Fernandez G.E."/>
            <person name="Lomsadze A."/>
            <person name="Armour M."/>
            <person name="Olukolu B."/>
            <person name="Poorten T."/>
            <person name="Britton C."/>
            <person name="Davik J."/>
            <person name="Ashrafi H."/>
            <person name="Aiden E.L."/>
            <person name="Borodovsky M."/>
            <person name="Worthington M."/>
        </authorList>
    </citation>
    <scope>NUCLEOTIDE SEQUENCE [LARGE SCALE GENOMIC DNA]</scope>
    <source>
        <strain evidence="2">PI 553951</strain>
    </source>
</reference>
<gene>
    <name evidence="2" type="ORF">M0R45_008767</name>
</gene>
<evidence type="ECO:0000313" key="3">
    <source>
        <dbReference type="Proteomes" id="UP001457282"/>
    </source>
</evidence>
<comment type="caution">
    <text evidence="2">The sequence shown here is derived from an EMBL/GenBank/DDBJ whole genome shotgun (WGS) entry which is preliminary data.</text>
</comment>
<evidence type="ECO:0000313" key="2">
    <source>
        <dbReference type="EMBL" id="KAK9943149.1"/>
    </source>
</evidence>